<evidence type="ECO:0000313" key="6">
    <source>
        <dbReference type="Proteomes" id="UP000007887"/>
    </source>
</evidence>
<gene>
    <name evidence="5" type="ordered locus">SELR_pSRC500320</name>
</gene>
<evidence type="ECO:0000256" key="3">
    <source>
        <dbReference type="SAM" id="Phobius"/>
    </source>
</evidence>
<dbReference type="NCBIfam" id="TIGR01760">
    <property type="entry name" value="tape_meas_TP901"/>
    <property type="match status" value="1"/>
</dbReference>
<dbReference type="Gene3D" id="1.20.120.20">
    <property type="entry name" value="Apolipoprotein"/>
    <property type="match status" value="1"/>
</dbReference>
<evidence type="ECO:0000256" key="1">
    <source>
        <dbReference type="ARBA" id="ARBA00022612"/>
    </source>
</evidence>
<protein>
    <submittedName>
        <fullName evidence="5">Putative tail tape measure protein</fullName>
    </submittedName>
</protein>
<keyword evidence="3" id="KW-1133">Transmembrane helix</keyword>
<reference evidence="5 6" key="1">
    <citation type="submission" date="2011-10" db="EMBL/GenBank/DDBJ databases">
        <title>Whole genome sequence of Selenomonas ruminantium subsp. lactilytica TAM6421.</title>
        <authorList>
            <person name="Oguchi A."/>
            <person name="Ankai A."/>
            <person name="Kaneko J."/>
            <person name="Yamada-Narita S."/>
            <person name="Fukui S."/>
            <person name="Takahashi M."/>
            <person name="Onodera T."/>
            <person name="Kojima S."/>
            <person name="Fushimi T."/>
            <person name="Abe N."/>
            <person name="Kamio Y."/>
            <person name="Yamazaki S."/>
            <person name="Fujita N."/>
        </authorList>
    </citation>
    <scope>NUCLEOTIDE SEQUENCE [LARGE SCALE GENOMIC DNA]</scope>
    <source>
        <strain evidence="6">NBRC 103574 / TAM6421</strain>
        <plasmid evidence="5 6">pSRC5</plasmid>
    </source>
</reference>
<dbReference type="OrthoDB" id="9780715at2"/>
<dbReference type="PANTHER" id="PTHR37813">
    <property type="entry name" value="FELS-2 PROPHAGE PROTEIN"/>
    <property type="match status" value="1"/>
</dbReference>
<feature type="transmembrane region" description="Helical" evidence="3">
    <location>
        <begin position="388"/>
        <end position="414"/>
    </location>
</feature>
<name>I0GWR9_SELRL</name>
<feature type="transmembrane region" description="Helical" evidence="3">
    <location>
        <begin position="456"/>
        <end position="478"/>
    </location>
</feature>
<evidence type="ECO:0000256" key="2">
    <source>
        <dbReference type="SAM" id="Coils"/>
    </source>
</evidence>
<sequence length="951" mass="100657">MATVIDAVLRLRDQMSAQLEHVRNELQQTERVTQRMSRSVRSVGSSLKSMGETLAPIGAAAVAAGTGAAMAFSQFEDGAAKVQAKLDQTDWGKMPELKKQALELSKEYRQSATEIEKIQEGLASAGLSANDTLTATEGVLQGVDASGAQAEVVVSLATNTLMAFGLQAKDLGGVMDQLVVTANATDTSMDLMAETLKYCSSAAHMAGVDLSEVNTAAGLLANVGQTGSQAGTGIKDMLTRLQLPAHIEELKQLGVNVIDNNGKFVGLRNTIAQLAPVFNKMTDSEKAAAAHSIFGDVASPAAIALLQQGVDKFDQLHNQIKNSSGAAEKAAEVLNNTLAAKLDKLKNNAFAAGVALGEQLAPYIEQAAAFLGNLAKSLSALTPEQTKLIIVIAGIITAISGLLVVGGSAIIFFSSFVSSVTALAAAVAAAGGPLAFITTGLAAFKGAIIGVGRALMTLFMNPVAAAIAAVMLFAFAAYEVYTHWDGIKEYFSGLWEGIKAGVMNNVEYISNCWESIKSSVANNIAYLGNCWNSVKQGAFDAWNGIKAAAIQAITAIVGEDRLKKLITNWNALKKAVTELVTEIRNEVSQKFNALVGAIAEPVSKAAKEVSERFNSIKKAVSDWAGGVYKAVSEAFSKAKGSANNELAYIGKVVTKVFQSIVSFLKSTGSAVLNAITTPYKVAFTILKGLFSAWLGTVVAVFTTIVRTGVDILSDLLAFLTNVFTGNWAAAWEAVSNIFSDVFHGIEEVCTDVMNGIKAAINAVIDGINSISVDIPDWVPQFGGQHFSVNVPHLYTGTENWPGGVAMIHDKGAEIVDLPQGTRVIPHDQSMQIMYQNGMADALNKAVKPLRNIGSHIVNVVTTKNTMSKILQDNHSEPVITNNSADNRQFISNTTAMTQQLPQQESNNVNITIPKLADSIVVREESDIDRIANELVFKLKSHAINSMGGALV</sequence>
<dbReference type="AlphaFoldDB" id="I0GWR9"/>
<keyword evidence="3" id="KW-0472">Membrane</keyword>
<feature type="transmembrane region" description="Helical" evidence="3">
    <location>
        <begin position="420"/>
        <end position="444"/>
    </location>
</feature>
<proteinExistence type="predicted"/>
<feature type="domain" description="Phage tail tape measure protein" evidence="4">
    <location>
        <begin position="99"/>
        <end position="295"/>
    </location>
</feature>
<dbReference type="RefSeq" id="WP_014426224.1">
    <property type="nucleotide sequence ID" value="NC_017074.1"/>
</dbReference>
<dbReference type="InterPro" id="IPR010090">
    <property type="entry name" value="Phage_tape_meas"/>
</dbReference>
<dbReference type="EMBL" id="AP012301">
    <property type="protein sequence ID" value="BAL85206.1"/>
    <property type="molecule type" value="Genomic_DNA"/>
</dbReference>
<accession>I0GWR9</accession>
<keyword evidence="1" id="KW-1188">Viral release from host cell</keyword>
<geneLocation type="plasmid" evidence="5 6">
    <name>pSRC5</name>
</geneLocation>
<dbReference type="KEGG" id="sri:SELR_pSRC500320"/>
<dbReference type="Pfam" id="PF10145">
    <property type="entry name" value="PhageMin_Tail"/>
    <property type="match status" value="1"/>
</dbReference>
<dbReference type="Proteomes" id="UP000007887">
    <property type="component" value="Plasmid pSRC5"/>
</dbReference>
<organism evidence="5 6">
    <name type="scientific">Selenomonas ruminantium subsp. lactilytica (strain NBRC 103574 / TAM6421)</name>
    <dbReference type="NCBI Taxonomy" id="927704"/>
    <lineage>
        <taxon>Bacteria</taxon>
        <taxon>Bacillati</taxon>
        <taxon>Bacillota</taxon>
        <taxon>Negativicutes</taxon>
        <taxon>Selenomonadales</taxon>
        <taxon>Selenomonadaceae</taxon>
        <taxon>Selenomonas</taxon>
    </lineage>
</organism>
<keyword evidence="2" id="KW-0175">Coiled coil</keyword>
<keyword evidence="3" id="KW-0812">Transmembrane</keyword>
<evidence type="ECO:0000313" key="5">
    <source>
        <dbReference type="EMBL" id="BAL85206.1"/>
    </source>
</evidence>
<dbReference type="PATRIC" id="fig|927704.6.peg.3549"/>
<dbReference type="HOGENOM" id="CLU_002005_2_1_9"/>
<evidence type="ECO:0000259" key="4">
    <source>
        <dbReference type="Pfam" id="PF10145"/>
    </source>
</evidence>
<keyword evidence="5" id="KW-0614">Plasmid</keyword>
<feature type="coiled-coil region" evidence="2">
    <location>
        <begin position="5"/>
        <end position="32"/>
    </location>
</feature>
<dbReference type="PANTHER" id="PTHR37813:SF1">
    <property type="entry name" value="FELS-2 PROPHAGE PROTEIN"/>
    <property type="match status" value="1"/>
</dbReference>